<dbReference type="PANTHER" id="PTHR31379">
    <property type="entry name" value="F-BOX C PROTEIN-RELATED-RELATED"/>
    <property type="match status" value="1"/>
</dbReference>
<feature type="coiled-coil region" evidence="1">
    <location>
        <begin position="145"/>
        <end position="172"/>
    </location>
</feature>
<evidence type="ECO:0000313" key="2">
    <source>
        <dbReference type="EMBL" id="EGT49782.1"/>
    </source>
</evidence>
<name>G0MDT2_CAEBE</name>
<evidence type="ECO:0000256" key="1">
    <source>
        <dbReference type="SAM" id="Coils"/>
    </source>
</evidence>
<dbReference type="PANTHER" id="PTHR31379:SF1">
    <property type="entry name" value="F-BOX C PROTEIN-RELATED"/>
    <property type="match status" value="1"/>
</dbReference>
<proteinExistence type="predicted"/>
<evidence type="ECO:0000313" key="3">
    <source>
        <dbReference type="Proteomes" id="UP000008068"/>
    </source>
</evidence>
<dbReference type="InterPro" id="IPR021942">
    <property type="entry name" value="DUF3557"/>
</dbReference>
<reference evidence="3" key="1">
    <citation type="submission" date="2011-07" db="EMBL/GenBank/DDBJ databases">
        <authorList>
            <consortium name="Caenorhabditis brenneri Sequencing and Analysis Consortium"/>
            <person name="Wilson R.K."/>
        </authorList>
    </citation>
    <scope>NUCLEOTIDE SEQUENCE [LARGE SCALE GENOMIC DNA]</scope>
    <source>
        <strain evidence="3">PB2801</strain>
    </source>
</reference>
<dbReference type="Proteomes" id="UP000008068">
    <property type="component" value="Unassembled WGS sequence"/>
</dbReference>
<protein>
    <submittedName>
        <fullName evidence="2">Uncharacterized protein</fullName>
    </submittedName>
</protein>
<gene>
    <name evidence="2" type="ORF">CAEBREN_19394</name>
</gene>
<dbReference type="eggNOG" id="ENOG502TK27">
    <property type="taxonomic scope" value="Eukaryota"/>
</dbReference>
<dbReference type="AlphaFoldDB" id="G0MDT2"/>
<accession>G0MDT2</accession>
<dbReference type="HOGENOM" id="CLU_759169_0_0_1"/>
<sequence length="385" mass="44550">MQSDKPLGYPCWAPILQHLNPELRLKLSMRCPAIRTADKTVPMKLDHFEIGPNQLVMNKTKLSVGIVSHYLDGYQPPQWAQLENETGGCPHDIGRFGDINDLSVQARMSKNRAPSDAETAQYFEDRRLLQEMLPKLDGKTAHSERGKLENMIKVLRTKIQNYNKQLAISELKFDNYIMLTINTGEIQRREVVRYDVPLKESLRYLAEKLFGKRKITSKNSNLRSCPTVYPSKFNLKSERERVLIEVEDRKIKSIEIPCCKGEFKNILRPSVSALASSIDITFYIPESEVVDTLKLVQNMDGKPKKLDDMLRENSSLKMNVKMEGIDKLWNFTVKLDDVKKDGKPGEDYCVNIYGTEEDVVDTTSRDMRDRFYAFNMRDRFYGYRI</sequence>
<organism evidence="3">
    <name type="scientific">Caenorhabditis brenneri</name>
    <name type="common">Nematode worm</name>
    <dbReference type="NCBI Taxonomy" id="135651"/>
    <lineage>
        <taxon>Eukaryota</taxon>
        <taxon>Metazoa</taxon>
        <taxon>Ecdysozoa</taxon>
        <taxon>Nematoda</taxon>
        <taxon>Chromadorea</taxon>
        <taxon>Rhabditida</taxon>
        <taxon>Rhabditina</taxon>
        <taxon>Rhabditomorpha</taxon>
        <taxon>Rhabditoidea</taxon>
        <taxon>Rhabditidae</taxon>
        <taxon>Peloderinae</taxon>
        <taxon>Caenorhabditis</taxon>
    </lineage>
</organism>
<dbReference type="EMBL" id="GL379790">
    <property type="protein sequence ID" value="EGT49782.1"/>
    <property type="molecule type" value="Genomic_DNA"/>
</dbReference>
<dbReference type="InParanoid" id="G0MDT2"/>
<keyword evidence="1" id="KW-0175">Coiled coil</keyword>
<keyword evidence="3" id="KW-1185">Reference proteome</keyword>
<dbReference type="OrthoDB" id="5889831at2759"/>